<dbReference type="Pfam" id="PF03704">
    <property type="entry name" value="BTAD"/>
    <property type="match status" value="1"/>
</dbReference>
<organism evidence="5 6">
    <name type="scientific">Skermanella aerolata</name>
    <dbReference type="NCBI Taxonomy" id="393310"/>
    <lineage>
        <taxon>Bacteria</taxon>
        <taxon>Pseudomonadati</taxon>
        <taxon>Pseudomonadota</taxon>
        <taxon>Alphaproteobacteria</taxon>
        <taxon>Rhodospirillales</taxon>
        <taxon>Azospirillaceae</taxon>
        <taxon>Skermanella</taxon>
    </lineage>
</organism>
<accession>A0A512DT67</accession>
<dbReference type="Gene3D" id="1.25.40.10">
    <property type="entry name" value="Tetratricopeptide repeat domain"/>
    <property type="match status" value="3"/>
</dbReference>
<dbReference type="SUPFAM" id="SSF52540">
    <property type="entry name" value="P-loop containing nucleoside triphosphate hydrolases"/>
    <property type="match status" value="1"/>
</dbReference>
<dbReference type="GO" id="GO:0004016">
    <property type="term" value="F:adenylate cyclase activity"/>
    <property type="evidence" value="ECO:0007669"/>
    <property type="project" value="TreeGrafter"/>
</dbReference>
<sequence length="1241" mass="135599">MALLAYLALRPDRPHPRDKIATLLWEDSPDTLARSSLRQALALLRRCLPLPITDSDSLRIPAEALVTDVAEFQRAVADGSPAMLVRAVALYRGDLFEATPSRSAAFEDWLQVERQHLRELAQGALGKLLDHELEQGGCEAGIRHALRLLALDPLREPAHRALMRFYVRQGRYAAALKQYQTCRSVLERELGVLPEPETEALLREIRERRRARDDRGGTVPAPAPAPRMQDAETPPPAACPPVPELRVAAILCVALADTGALDHDPEEMHRRTAGAVVRIDTTVRNYGGDLYRHVGNTVFAAFGARRAHGNDPERAVRTALDLLRSEEGGEPPRTGVACGLVMVDGGPDLMLTGAAVQEGGRLAMLAEPGEILISQAVREALDGLLDLKGTHGPPWRLHDLRTAGTSSASRPFIGRRAELHQFNGLLAACREADQGPGDGAGGGMVVHVRGEAGIGKSRLVEEFQRMAGDQGFACVTGTVLDFGVGCGQDAIKAVVRSLVAELEKRAGSLFAEGLLAGEHRVHLAPLLDQPMPPELRPVHDALDHATRDLGRRAVIAELVRKVAAVRPLVLTFEDIHWADPQVHPYFAMLAGLVAECPVVLMLTTRIQGDPIDAAWRAAAGGVPVMTIDLGPLRPAEAEALAHAYVKDDEDFARSCVTRSGGNPLFLEQLLRARNAAGTVPDTIHCIVLARTDALTAKDRQALQAASVLGQRFHLDALRYLLDDRDYDVAVLLDQALVRPAGGPAGGEYLFAHALVQEAVHDSLLRSRRNDLHRRAADWYASRDIVRRAEHLGSAGDDRAAAAYLEAARFHIAGYRFERARSLIKRGLALDCARAERFALACLDGEVLEALGSIRPAISAYRTARDLGETDEERCRAWFGLAAGMRVIDDLTGALDALDHAEAAAMRAGLVAERFHIHHLRGNLCFPRGDLDGCLREHEAALEWARRANAPDLEIHALSGLGDACYLRGRMITAHGYFSRCVRRARERELPRIEVENLYMDAVTRLFMTDLESALALARDSIALAARIGHRRAELVSHVVASEVMSELGDEEACLSHYARAQALTAQLGALRFEAENLMGLGRMALYKGRRTEALDLLTRAMDLAVQTGIGYLGPSVLALLARAHDGPDERRRLLDQGTAMLAQGSVSHNHFIFYREAIEVALDMGDWAAADHYADRLEDFASPEPLPWSTLFVTRGRLLARSGRGEQGNELCYGLTRVLDTCRATRMVRHTARIDEALSRL</sequence>
<dbReference type="SUPFAM" id="SSF55073">
    <property type="entry name" value="Nucleotide cyclase"/>
    <property type="match status" value="1"/>
</dbReference>
<keyword evidence="1" id="KW-0547">Nucleotide-binding</keyword>
<feature type="region of interest" description="Disordered" evidence="3">
    <location>
        <begin position="208"/>
        <end position="236"/>
    </location>
</feature>
<dbReference type="Proteomes" id="UP000321523">
    <property type="component" value="Unassembled WGS sequence"/>
</dbReference>
<dbReference type="CDD" id="cd07302">
    <property type="entry name" value="CHD"/>
    <property type="match status" value="1"/>
</dbReference>
<dbReference type="SMART" id="SM01043">
    <property type="entry name" value="BTAD"/>
    <property type="match status" value="1"/>
</dbReference>
<gene>
    <name evidence="5" type="ORF">SAE02_38190</name>
</gene>
<evidence type="ECO:0000259" key="4">
    <source>
        <dbReference type="SMART" id="SM01043"/>
    </source>
</evidence>
<dbReference type="EMBL" id="BJYZ01000018">
    <property type="protein sequence ID" value="GEO39671.1"/>
    <property type="molecule type" value="Genomic_DNA"/>
</dbReference>
<comment type="caution">
    <text evidence="5">The sequence shown here is derived from an EMBL/GenBank/DDBJ whole genome shotgun (WGS) entry which is preliminary data.</text>
</comment>
<evidence type="ECO:0000313" key="5">
    <source>
        <dbReference type="EMBL" id="GEO39671.1"/>
    </source>
</evidence>
<dbReference type="SUPFAM" id="SSF48452">
    <property type="entry name" value="TPR-like"/>
    <property type="match status" value="3"/>
</dbReference>
<dbReference type="GO" id="GO:0003677">
    <property type="term" value="F:DNA binding"/>
    <property type="evidence" value="ECO:0007669"/>
    <property type="project" value="InterPro"/>
</dbReference>
<dbReference type="GO" id="GO:0005737">
    <property type="term" value="C:cytoplasm"/>
    <property type="evidence" value="ECO:0007669"/>
    <property type="project" value="TreeGrafter"/>
</dbReference>
<dbReference type="Gene3D" id="1.10.10.10">
    <property type="entry name" value="Winged helix-like DNA-binding domain superfamily/Winged helix DNA-binding domain"/>
    <property type="match status" value="1"/>
</dbReference>
<dbReference type="GO" id="GO:0035556">
    <property type="term" value="P:intracellular signal transduction"/>
    <property type="evidence" value="ECO:0007669"/>
    <property type="project" value="InterPro"/>
</dbReference>
<dbReference type="InterPro" id="IPR036388">
    <property type="entry name" value="WH-like_DNA-bd_sf"/>
</dbReference>
<dbReference type="Pfam" id="PF13191">
    <property type="entry name" value="AAA_16"/>
    <property type="match status" value="1"/>
</dbReference>
<keyword evidence="6" id="KW-1185">Reference proteome</keyword>
<dbReference type="PANTHER" id="PTHR16305:SF28">
    <property type="entry name" value="GUANYLATE CYCLASE DOMAIN-CONTAINING PROTEIN"/>
    <property type="match status" value="1"/>
</dbReference>
<keyword evidence="2" id="KW-0067">ATP-binding</keyword>
<proteinExistence type="predicted"/>
<dbReference type="InterPro" id="IPR011990">
    <property type="entry name" value="TPR-like_helical_dom_sf"/>
</dbReference>
<feature type="domain" description="Bacterial transcriptional activator" evidence="4">
    <location>
        <begin position="67"/>
        <end position="206"/>
    </location>
</feature>
<dbReference type="InterPro" id="IPR016032">
    <property type="entry name" value="Sig_transdc_resp-reg_C-effctor"/>
</dbReference>
<name>A0A512DT67_9PROT</name>
<evidence type="ECO:0000256" key="2">
    <source>
        <dbReference type="ARBA" id="ARBA00022840"/>
    </source>
</evidence>
<dbReference type="AlphaFoldDB" id="A0A512DT67"/>
<dbReference type="InterPro" id="IPR041664">
    <property type="entry name" value="AAA_16"/>
</dbReference>
<dbReference type="SUPFAM" id="SSF46894">
    <property type="entry name" value="C-terminal effector domain of the bipartite response regulators"/>
    <property type="match status" value="1"/>
</dbReference>
<dbReference type="InterPro" id="IPR029787">
    <property type="entry name" value="Nucleotide_cyclase"/>
</dbReference>
<evidence type="ECO:0000256" key="1">
    <source>
        <dbReference type="ARBA" id="ARBA00022741"/>
    </source>
</evidence>
<dbReference type="InterPro" id="IPR001054">
    <property type="entry name" value="A/G_cyclase"/>
</dbReference>
<dbReference type="InterPro" id="IPR005158">
    <property type="entry name" value="BTAD"/>
</dbReference>
<dbReference type="GO" id="GO:0006355">
    <property type="term" value="P:regulation of DNA-templated transcription"/>
    <property type="evidence" value="ECO:0007669"/>
    <property type="project" value="InterPro"/>
</dbReference>
<dbReference type="Gene3D" id="3.30.70.1230">
    <property type="entry name" value="Nucleotide cyclase"/>
    <property type="match status" value="1"/>
</dbReference>
<evidence type="ECO:0000313" key="6">
    <source>
        <dbReference type="Proteomes" id="UP000321523"/>
    </source>
</evidence>
<dbReference type="InterPro" id="IPR027417">
    <property type="entry name" value="P-loop_NTPase"/>
</dbReference>
<protein>
    <submittedName>
        <fullName evidence="5">Adenylate cyclase</fullName>
    </submittedName>
</protein>
<reference evidence="5 6" key="1">
    <citation type="submission" date="2019-07" db="EMBL/GenBank/DDBJ databases">
        <title>Whole genome shotgun sequence of Skermanella aerolata NBRC 106429.</title>
        <authorList>
            <person name="Hosoyama A."/>
            <person name="Uohara A."/>
            <person name="Ohji S."/>
            <person name="Ichikawa N."/>
        </authorList>
    </citation>
    <scope>NUCLEOTIDE SEQUENCE [LARGE SCALE GENOMIC DNA]</scope>
    <source>
        <strain evidence="5 6">NBRC 106429</strain>
    </source>
</reference>
<evidence type="ECO:0000256" key="3">
    <source>
        <dbReference type="SAM" id="MobiDB-lite"/>
    </source>
</evidence>
<dbReference type="GO" id="GO:0005524">
    <property type="term" value="F:ATP binding"/>
    <property type="evidence" value="ECO:0007669"/>
    <property type="project" value="UniProtKB-KW"/>
</dbReference>
<dbReference type="PANTHER" id="PTHR16305">
    <property type="entry name" value="TESTICULAR SOLUBLE ADENYLYL CYCLASE"/>
    <property type="match status" value="1"/>
</dbReference>
<dbReference type="GO" id="GO:0009190">
    <property type="term" value="P:cyclic nucleotide biosynthetic process"/>
    <property type="evidence" value="ECO:0007669"/>
    <property type="project" value="InterPro"/>
</dbReference>